<feature type="transmembrane region" description="Helical" evidence="9">
    <location>
        <begin position="20"/>
        <end position="40"/>
    </location>
</feature>
<evidence type="ECO:0000256" key="2">
    <source>
        <dbReference type="ARBA" id="ARBA00022448"/>
    </source>
</evidence>
<organism evidence="11 12">
    <name type="scientific">Pseudodonghicola xiamenensis</name>
    <dbReference type="NCBI Taxonomy" id="337702"/>
    <lineage>
        <taxon>Bacteria</taxon>
        <taxon>Pseudomonadati</taxon>
        <taxon>Pseudomonadota</taxon>
        <taxon>Alphaproteobacteria</taxon>
        <taxon>Rhodobacterales</taxon>
        <taxon>Paracoccaceae</taxon>
        <taxon>Pseudodonghicola</taxon>
    </lineage>
</organism>
<dbReference type="Pfam" id="PF01618">
    <property type="entry name" value="MotA_ExbB"/>
    <property type="match status" value="1"/>
</dbReference>
<dbReference type="EMBL" id="BNAP01000035">
    <property type="protein sequence ID" value="GHH03010.1"/>
    <property type="molecule type" value="Genomic_DNA"/>
</dbReference>
<name>A0A8J3H9J0_9RHOB</name>
<evidence type="ECO:0000259" key="10">
    <source>
        <dbReference type="Pfam" id="PF01618"/>
    </source>
</evidence>
<feature type="transmembrane region" description="Helical" evidence="9">
    <location>
        <begin position="171"/>
        <end position="192"/>
    </location>
</feature>
<dbReference type="PANTHER" id="PTHR30625:SF15">
    <property type="entry name" value="BIOPOLYMER TRANSPORT PROTEIN EXBB"/>
    <property type="match status" value="1"/>
</dbReference>
<feature type="domain" description="MotA/TolQ/ExbB proton channel" evidence="10">
    <location>
        <begin position="81"/>
        <end position="204"/>
    </location>
</feature>
<keyword evidence="5 8" id="KW-0653">Protein transport</keyword>
<dbReference type="GO" id="GO:0005886">
    <property type="term" value="C:plasma membrane"/>
    <property type="evidence" value="ECO:0007669"/>
    <property type="project" value="UniProtKB-SubCell"/>
</dbReference>
<reference evidence="11" key="2">
    <citation type="submission" date="2020-09" db="EMBL/GenBank/DDBJ databases">
        <authorList>
            <person name="Sun Q."/>
            <person name="Zhou Y."/>
        </authorList>
    </citation>
    <scope>NUCLEOTIDE SEQUENCE</scope>
    <source>
        <strain evidence="11">CGMCC 1.7081</strain>
    </source>
</reference>
<keyword evidence="6 9" id="KW-1133">Transmembrane helix</keyword>
<evidence type="ECO:0000313" key="11">
    <source>
        <dbReference type="EMBL" id="GHH03010.1"/>
    </source>
</evidence>
<accession>A0A8J3H9J0</accession>
<evidence type="ECO:0000256" key="3">
    <source>
        <dbReference type="ARBA" id="ARBA00022475"/>
    </source>
</evidence>
<proteinExistence type="inferred from homology"/>
<evidence type="ECO:0000256" key="7">
    <source>
        <dbReference type="ARBA" id="ARBA00023136"/>
    </source>
</evidence>
<evidence type="ECO:0000256" key="4">
    <source>
        <dbReference type="ARBA" id="ARBA00022692"/>
    </source>
</evidence>
<comment type="similarity">
    <text evidence="8">Belongs to the exbB/tolQ family.</text>
</comment>
<evidence type="ECO:0000256" key="8">
    <source>
        <dbReference type="RuleBase" id="RU004057"/>
    </source>
</evidence>
<dbReference type="InterPro" id="IPR050790">
    <property type="entry name" value="ExbB/TolQ_transport"/>
</dbReference>
<dbReference type="PANTHER" id="PTHR30625">
    <property type="entry name" value="PROTEIN TOLQ"/>
    <property type="match status" value="1"/>
</dbReference>
<gene>
    <name evidence="11" type="ORF">GCM10010961_40900</name>
</gene>
<keyword evidence="4 9" id="KW-0812">Transmembrane</keyword>
<dbReference type="GO" id="GO:0017038">
    <property type="term" value="P:protein import"/>
    <property type="evidence" value="ECO:0007669"/>
    <property type="project" value="TreeGrafter"/>
</dbReference>
<sequence length="233" mass="25099">MEFMSLNDTLSSVLDFLNIGGPSIWAIAALSVITLALILWKAWDLLTLGAWNGAHHVHKAMDDWARGDVAPALAQLKGRRTIRARLTRTAMEAHGNPEFDDDAARQETVRVAKTLLARGRTGLRALELIATIAPLLGLLGTVLGMISAFQALQEAGARADPATLAGGIWEALLTTAAGMAVAIPASMALTWFESVNDRLRRQLEDIATRVFLRRRAPDAPEMTEQAADALAAE</sequence>
<keyword evidence="7 9" id="KW-0472">Membrane</keyword>
<evidence type="ECO:0000256" key="9">
    <source>
        <dbReference type="SAM" id="Phobius"/>
    </source>
</evidence>
<evidence type="ECO:0000313" key="12">
    <source>
        <dbReference type="Proteomes" id="UP000611500"/>
    </source>
</evidence>
<reference evidence="11" key="1">
    <citation type="journal article" date="2014" name="Int. J. Syst. Evol. Microbiol.">
        <title>Complete genome sequence of Corynebacterium casei LMG S-19264T (=DSM 44701T), isolated from a smear-ripened cheese.</title>
        <authorList>
            <consortium name="US DOE Joint Genome Institute (JGI-PGF)"/>
            <person name="Walter F."/>
            <person name="Albersmeier A."/>
            <person name="Kalinowski J."/>
            <person name="Ruckert C."/>
        </authorList>
    </citation>
    <scope>NUCLEOTIDE SEQUENCE</scope>
    <source>
        <strain evidence="11">CGMCC 1.7081</strain>
    </source>
</reference>
<protein>
    <submittedName>
        <fullName evidence="11">Biopolymer transporter ExbB</fullName>
    </submittedName>
</protein>
<comment type="caution">
    <text evidence="11">The sequence shown here is derived from an EMBL/GenBank/DDBJ whole genome shotgun (WGS) entry which is preliminary data.</text>
</comment>
<feature type="transmembrane region" description="Helical" evidence="9">
    <location>
        <begin position="128"/>
        <end position="151"/>
    </location>
</feature>
<keyword evidence="12" id="KW-1185">Reference proteome</keyword>
<keyword evidence="3" id="KW-1003">Cell membrane</keyword>
<comment type="subcellular location">
    <subcellularLocation>
        <location evidence="1">Cell membrane</location>
        <topology evidence="1">Multi-pass membrane protein</topology>
    </subcellularLocation>
    <subcellularLocation>
        <location evidence="8">Membrane</location>
        <topology evidence="8">Multi-pass membrane protein</topology>
    </subcellularLocation>
</comment>
<dbReference type="InterPro" id="IPR002898">
    <property type="entry name" value="MotA_ExbB_proton_chnl"/>
</dbReference>
<evidence type="ECO:0000256" key="1">
    <source>
        <dbReference type="ARBA" id="ARBA00004651"/>
    </source>
</evidence>
<dbReference type="AlphaFoldDB" id="A0A8J3H9J0"/>
<dbReference type="Proteomes" id="UP000611500">
    <property type="component" value="Unassembled WGS sequence"/>
</dbReference>
<evidence type="ECO:0000256" key="6">
    <source>
        <dbReference type="ARBA" id="ARBA00022989"/>
    </source>
</evidence>
<keyword evidence="2 8" id="KW-0813">Transport</keyword>
<dbReference type="RefSeq" id="WP_051312636.1">
    <property type="nucleotide sequence ID" value="NZ_BNAP01000035.1"/>
</dbReference>
<evidence type="ECO:0000256" key="5">
    <source>
        <dbReference type="ARBA" id="ARBA00022927"/>
    </source>
</evidence>